<dbReference type="SUPFAM" id="SSF48695">
    <property type="entry name" value="Multiheme cytochromes"/>
    <property type="match status" value="1"/>
</dbReference>
<name>A0ABY7AAJ0_9FIRM</name>
<proteinExistence type="predicted"/>
<dbReference type="Pfam" id="PF09719">
    <property type="entry name" value="C_GCAxxG_C_C"/>
    <property type="match status" value="1"/>
</dbReference>
<dbReference type="NCBIfam" id="TIGR01909">
    <property type="entry name" value="C_GCAxxG_C_C"/>
    <property type="match status" value="1"/>
</dbReference>
<sequence length="162" mass="17750">MEMKKEVSVEKIKKEAEELYRGGFFCSEAVVCSIRDNFELDVPDTVISMASGFPIGIGRSKCVCGAVSGGVMTLGLFFGRTKQGDPKVEKNLLLANELHDYFKTANGKNSLCCRVLTRGFDMGSGEHKEQCIAFTGLVAEKVAQIVIREFNLVNTDELVAAR</sequence>
<organism evidence="1 2">
    <name type="scientific">Lacrimispora xylanolytica</name>
    <dbReference type="NCBI Taxonomy" id="29375"/>
    <lineage>
        <taxon>Bacteria</taxon>
        <taxon>Bacillati</taxon>
        <taxon>Bacillota</taxon>
        <taxon>Clostridia</taxon>
        <taxon>Lachnospirales</taxon>
        <taxon>Lachnospiraceae</taxon>
        <taxon>Lacrimispora</taxon>
    </lineage>
</organism>
<dbReference type="Proteomes" id="UP001163115">
    <property type="component" value="Chromosome"/>
</dbReference>
<reference evidence="1" key="1">
    <citation type="submission" date="2022-11" db="EMBL/GenBank/DDBJ databases">
        <title>Lacrimispora xylanolytica sy1, complete genome.</title>
        <authorList>
            <person name="Choi S."/>
        </authorList>
    </citation>
    <scope>NUCLEOTIDE SEQUENCE</scope>
    <source>
        <strain evidence="1">Sy1</strain>
    </source>
</reference>
<gene>
    <name evidence="1" type="ORF">OW255_19385</name>
</gene>
<dbReference type="InterPro" id="IPR036280">
    <property type="entry name" value="Multihaem_cyt_sf"/>
</dbReference>
<evidence type="ECO:0000313" key="1">
    <source>
        <dbReference type="EMBL" id="WAJ23692.1"/>
    </source>
</evidence>
<dbReference type="RefSeq" id="WP_268115049.1">
    <property type="nucleotide sequence ID" value="NZ_CP113524.1"/>
</dbReference>
<evidence type="ECO:0000313" key="2">
    <source>
        <dbReference type="Proteomes" id="UP001163115"/>
    </source>
</evidence>
<dbReference type="EMBL" id="CP113524">
    <property type="protein sequence ID" value="WAJ23692.1"/>
    <property type="molecule type" value="Genomic_DNA"/>
</dbReference>
<dbReference type="InterPro" id="IPR010181">
    <property type="entry name" value="CGCAxxGCC_motif"/>
</dbReference>
<keyword evidence="2" id="KW-1185">Reference proteome</keyword>
<accession>A0ABY7AAJ0</accession>
<protein>
    <submittedName>
        <fullName evidence="1">C-GCAxxG-C-C family protein</fullName>
    </submittedName>
</protein>